<reference evidence="3" key="1">
    <citation type="submission" date="2017-03" db="EMBL/GenBank/DDBJ databases">
        <title>Draft genome sequence of Moraxella equi CCUG 4950T type strain.</title>
        <authorList>
            <person name="Salva-Serra F."/>
            <person name="Engstrom-Jakobsson H."/>
            <person name="Thorell K."/>
            <person name="Jaen-Luchoro D."/>
            <person name="Gonzales-Siles L."/>
            <person name="Karlsson R."/>
            <person name="Yazdan S."/>
            <person name="Boulund F."/>
            <person name="Johnning A."/>
            <person name="Engstrand L."/>
            <person name="Kristiansson E."/>
            <person name="Moore E."/>
        </authorList>
    </citation>
    <scope>NUCLEOTIDE SEQUENCE [LARGE SCALE GENOMIC DNA]</scope>
    <source>
        <strain evidence="3">CCUG 4441</strain>
    </source>
</reference>
<evidence type="ECO:0000259" key="1">
    <source>
        <dbReference type="Pfam" id="PF00534"/>
    </source>
</evidence>
<feature type="domain" description="Glycosyl transferase family 1" evidence="1">
    <location>
        <begin position="156"/>
        <end position="294"/>
    </location>
</feature>
<proteinExistence type="predicted"/>
<comment type="caution">
    <text evidence="2">The sequence shown here is derived from an EMBL/GenBank/DDBJ whole genome shotgun (WGS) entry which is preliminary data.</text>
</comment>
<dbReference type="GO" id="GO:0016757">
    <property type="term" value="F:glycosyltransferase activity"/>
    <property type="evidence" value="ECO:0007669"/>
    <property type="project" value="InterPro"/>
</dbReference>
<dbReference type="GO" id="GO:1901135">
    <property type="term" value="P:carbohydrate derivative metabolic process"/>
    <property type="evidence" value="ECO:0007669"/>
    <property type="project" value="UniProtKB-ARBA"/>
</dbReference>
<evidence type="ECO:0000313" key="2">
    <source>
        <dbReference type="EMBL" id="OPH39353.1"/>
    </source>
</evidence>
<dbReference type="AlphaFoldDB" id="A0A1V4H3E6"/>
<dbReference type="EMBL" id="MXAN01000004">
    <property type="protein sequence ID" value="OPH39353.1"/>
    <property type="molecule type" value="Genomic_DNA"/>
</dbReference>
<sequence>MRKFMVYCLISIILSSYIGNHMKILHVLLTRMPIPPVKYGGTERVLWALYQGQKELGHDVKFLTKYDNKHPDAILYNPNQSLESQIEGWADIIHFHFLYRGELKTPFVCTTHNQQITPATFPKNTIFLGELHAKRSGGSAYVYNGLYWADYGKPNLNKPKSKYVHFLANAKYKDKNLKDSIAIARHANTPLHAIGSKRYSLKYKKGKYEPYFYWGSDLTFYGMLGGEQKNQVIKNSSALLFPVLNYEAFGLAMIESLYLGCPVIGSHCGSVPELIISDVGISTQSKNEMINAIKNIEVFNRKTCHEYAQETFNHLVMSKKYLQYYDMVLNGQNLHDKEPSVNEYLPTDFYLTD</sequence>
<dbReference type="CDD" id="cd03802">
    <property type="entry name" value="GT4_AviGT4-like"/>
    <property type="match status" value="1"/>
</dbReference>
<dbReference type="SUPFAM" id="SSF53756">
    <property type="entry name" value="UDP-Glycosyltransferase/glycogen phosphorylase"/>
    <property type="match status" value="1"/>
</dbReference>
<dbReference type="InterPro" id="IPR001296">
    <property type="entry name" value="Glyco_trans_1"/>
</dbReference>
<gene>
    <name evidence="2" type="ORF">B5J94_00820</name>
</gene>
<organism evidence="2 3">
    <name type="scientific">Moraxella lacunata</name>
    <dbReference type="NCBI Taxonomy" id="477"/>
    <lineage>
        <taxon>Bacteria</taxon>
        <taxon>Pseudomonadati</taxon>
        <taxon>Pseudomonadota</taxon>
        <taxon>Gammaproteobacteria</taxon>
        <taxon>Moraxellales</taxon>
        <taxon>Moraxellaceae</taxon>
        <taxon>Moraxella</taxon>
    </lineage>
</organism>
<accession>A0A1V4H3E6</accession>
<protein>
    <submittedName>
        <fullName evidence="2">Glucosyl transferase</fullName>
    </submittedName>
</protein>
<dbReference type="PANTHER" id="PTHR12526:SF595">
    <property type="entry name" value="BLL5217 PROTEIN"/>
    <property type="match status" value="1"/>
</dbReference>
<dbReference type="Gene3D" id="3.40.50.2000">
    <property type="entry name" value="Glycogen Phosphorylase B"/>
    <property type="match status" value="2"/>
</dbReference>
<dbReference type="Pfam" id="PF00534">
    <property type="entry name" value="Glycos_transf_1"/>
    <property type="match status" value="1"/>
</dbReference>
<dbReference type="Proteomes" id="UP000191025">
    <property type="component" value="Unassembled WGS sequence"/>
</dbReference>
<evidence type="ECO:0000313" key="3">
    <source>
        <dbReference type="Proteomes" id="UP000191025"/>
    </source>
</evidence>
<keyword evidence="2" id="KW-0808">Transferase</keyword>
<dbReference type="PANTHER" id="PTHR12526">
    <property type="entry name" value="GLYCOSYLTRANSFERASE"/>
    <property type="match status" value="1"/>
</dbReference>
<name>A0A1V4H3E6_MORLA</name>